<dbReference type="InterPro" id="IPR038506">
    <property type="entry name" value="GLE1-like_sf"/>
</dbReference>
<dbReference type="InterPro" id="IPR012476">
    <property type="entry name" value="GLE1"/>
</dbReference>
<dbReference type="PANTHER" id="PTHR12960:SF0">
    <property type="entry name" value="MRNA EXPORT FACTOR GLE1"/>
    <property type="match status" value="1"/>
</dbReference>
<dbReference type="GO" id="GO:0005737">
    <property type="term" value="C:cytoplasm"/>
    <property type="evidence" value="ECO:0007669"/>
    <property type="project" value="TreeGrafter"/>
</dbReference>
<dbReference type="Pfam" id="PF07817">
    <property type="entry name" value="GLE1"/>
    <property type="match status" value="1"/>
</dbReference>
<reference evidence="11 12" key="1">
    <citation type="journal article" date="2018" name="Mol. Biol. Evol.">
        <title>Broad Genomic Sampling Reveals a Smut Pathogenic Ancestry of the Fungal Clade Ustilaginomycotina.</title>
        <authorList>
            <person name="Kijpornyongpan T."/>
            <person name="Mondo S.J."/>
            <person name="Barry K."/>
            <person name="Sandor L."/>
            <person name="Lee J."/>
            <person name="Lipzen A."/>
            <person name="Pangilinan J."/>
            <person name="LaButti K."/>
            <person name="Hainaut M."/>
            <person name="Henrissat B."/>
            <person name="Grigoriev I.V."/>
            <person name="Spatafora J.W."/>
            <person name="Aime M.C."/>
        </authorList>
    </citation>
    <scope>NUCLEOTIDE SEQUENCE [LARGE SCALE GENOMIC DNA]</scope>
    <source>
        <strain evidence="11 12">MCA 4718</strain>
    </source>
</reference>
<comment type="similarity">
    <text evidence="2">Belongs to the GLE1 family.</text>
</comment>
<gene>
    <name evidence="11" type="ORF">BCV69DRAFT_272660</name>
</gene>
<dbReference type="AlphaFoldDB" id="A0A316U1Y9"/>
<dbReference type="GeneID" id="37012716"/>
<evidence type="ECO:0000256" key="9">
    <source>
        <dbReference type="ARBA" id="ARBA00026227"/>
    </source>
</evidence>
<evidence type="ECO:0000256" key="10">
    <source>
        <dbReference type="ARBA" id="ARBA00029983"/>
    </source>
</evidence>
<dbReference type="GO" id="GO:0016973">
    <property type="term" value="P:poly(A)+ mRNA export from nucleus"/>
    <property type="evidence" value="ECO:0007669"/>
    <property type="project" value="InterPro"/>
</dbReference>
<organism evidence="11 12">
    <name type="scientific">Pseudomicrostroma glucosiphilum</name>
    <dbReference type="NCBI Taxonomy" id="1684307"/>
    <lineage>
        <taxon>Eukaryota</taxon>
        <taxon>Fungi</taxon>
        <taxon>Dikarya</taxon>
        <taxon>Basidiomycota</taxon>
        <taxon>Ustilaginomycotina</taxon>
        <taxon>Exobasidiomycetes</taxon>
        <taxon>Microstromatales</taxon>
        <taxon>Microstromatales incertae sedis</taxon>
        <taxon>Pseudomicrostroma</taxon>
    </lineage>
</organism>
<evidence type="ECO:0000256" key="4">
    <source>
        <dbReference type="ARBA" id="ARBA00022816"/>
    </source>
</evidence>
<evidence type="ECO:0000256" key="6">
    <source>
        <dbReference type="ARBA" id="ARBA00023010"/>
    </source>
</evidence>
<keyword evidence="4" id="KW-0509">mRNA transport</keyword>
<evidence type="ECO:0000256" key="5">
    <source>
        <dbReference type="ARBA" id="ARBA00022927"/>
    </source>
</evidence>
<evidence type="ECO:0000256" key="2">
    <source>
        <dbReference type="ARBA" id="ARBA00011056"/>
    </source>
</evidence>
<dbReference type="OrthoDB" id="420884at2759"/>
<dbReference type="GO" id="GO:0044614">
    <property type="term" value="C:nuclear pore cytoplasmic filaments"/>
    <property type="evidence" value="ECO:0007669"/>
    <property type="project" value="TreeGrafter"/>
</dbReference>
<dbReference type="GO" id="GO:0000822">
    <property type="term" value="F:inositol hexakisphosphate binding"/>
    <property type="evidence" value="ECO:0007669"/>
    <property type="project" value="TreeGrafter"/>
</dbReference>
<dbReference type="Proteomes" id="UP000245942">
    <property type="component" value="Unassembled WGS sequence"/>
</dbReference>
<evidence type="ECO:0000256" key="3">
    <source>
        <dbReference type="ARBA" id="ARBA00022448"/>
    </source>
</evidence>
<comment type="subcellular location">
    <subcellularLocation>
        <location evidence="1">Nucleus</location>
        <location evidence="1">Nuclear pore complex</location>
    </subcellularLocation>
</comment>
<evidence type="ECO:0000313" key="12">
    <source>
        <dbReference type="Proteomes" id="UP000245942"/>
    </source>
</evidence>
<dbReference type="GO" id="GO:0005543">
    <property type="term" value="F:phospholipid binding"/>
    <property type="evidence" value="ECO:0007669"/>
    <property type="project" value="TreeGrafter"/>
</dbReference>
<dbReference type="RefSeq" id="XP_025346457.1">
    <property type="nucleotide sequence ID" value="XM_025490982.1"/>
</dbReference>
<keyword evidence="12" id="KW-1185">Reference proteome</keyword>
<dbReference type="EMBL" id="KZ819332">
    <property type="protein sequence ID" value="PWN19297.1"/>
    <property type="molecule type" value="Genomic_DNA"/>
</dbReference>
<evidence type="ECO:0000256" key="8">
    <source>
        <dbReference type="ARBA" id="ARBA00023242"/>
    </source>
</evidence>
<keyword evidence="6" id="KW-0811">Translocation</keyword>
<evidence type="ECO:0000256" key="7">
    <source>
        <dbReference type="ARBA" id="ARBA00023132"/>
    </source>
</evidence>
<dbReference type="PANTHER" id="PTHR12960">
    <property type="entry name" value="GLE-1-RELATED"/>
    <property type="match status" value="1"/>
</dbReference>
<keyword evidence="8" id="KW-0539">Nucleus</keyword>
<dbReference type="Gene3D" id="1.25.40.510">
    <property type="entry name" value="GLE1-like"/>
    <property type="match status" value="1"/>
</dbReference>
<keyword evidence="3" id="KW-0813">Transport</keyword>
<protein>
    <recommendedName>
        <fullName evidence="9">mRNA export factor GLE1</fullName>
    </recommendedName>
    <alternativeName>
        <fullName evidence="10">Nucleoporin GLE1</fullName>
    </alternativeName>
</protein>
<evidence type="ECO:0000256" key="1">
    <source>
        <dbReference type="ARBA" id="ARBA00004567"/>
    </source>
</evidence>
<dbReference type="GO" id="GO:0031369">
    <property type="term" value="F:translation initiation factor binding"/>
    <property type="evidence" value="ECO:0007669"/>
    <property type="project" value="TreeGrafter"/>
</dbReference>
<accession>A0A316U1Y9</accession>
<proteinExistence type="inferred from homology"/>
<dbReference type="STRING" id="1684307.A0A316U1Y9"/>
<keyword evidence="5" id="KW-0653">Protein transport</keyword>
<name>A0A316U1Y9_9BASI</name>
<keyword evidence="7" id="KW-0906">Nuclear pore complex</keyword>
<sequence>MKSFGEKVLPVIADNSEWRKQCFAAKRQITPKIGQLTNSKAEIWRITSTISSLLKEAQAAPSPNQEIYQWVLNHLSKCLIRQAEQEVAVKVDTAFPLARVVVWLLLDGHEKLGEILMARLVKKSCWCLGYFPEKRPDQDNVAYSKSVGRASPEETSVQFASRQSGIAAFYFAICQTPPTPPPSQPASASVDVSLVPAHFRPSALWKWQARCVTPPMTSHAIVPALWSTLLEVAGPRLLEYYGRQTGKVWELLYTQGIMAGRAGFVKLDEGKAASGRLQLMLEDWKKSGKVEILKGREMQA</sequence>
<evidence type="ECO:0000313" key="11">
    <source>
        <dbReference type="EMBL" id="PWN19297.1"/>
    </source>
</evidence>
<dbReference type="GO" id="GO:0015031">
    <property type="term" value="P:protein transport"/>
    <property type="evidence" value="ECO:0007669"/>
    <property type="project" value="UniProtKB-KW"/>
</dbReference>